<dbReference type="AlphaFoldDB" id="A0A4R3MUK8"/>
<dbReference type="Proteomes" id="UP000294650">
    <property type="component" value="Unassembled WGS sequence"/>
</dbReference>
<dbReference type="PANTHER" id="PTHR34472:SF1">
    <property type="entry name" value="SULFUR CARRIER PROTEIN THIS"/>
    <property type="match status" value="1"/>
</dbReference>
<sequence>MKLMINGQEKSVPHHLQTILDLLQELNLDPGFIIVEKNGEILDKNTFTSTPVQNGDRLELVKFVGGG</sequence>
<dbReference type="PANTHER" id="PTHR34472">
    <property type="entry name" value="SULFUR CARRIER PROTEIN THIS"/>
    <property type="match status" value="1"/>
</dbReference>
<name>A0A4R3MUK8_9BACI</name>
<dbReference type="CDD" id="cd00565">
    <property type="entry name" value="Ubl_ThiS"/>
    <property type="match status" value="1"/>
</dbReference>
<dbReference type="InterPro" id="IPR003749">
    <property type="entry name" value="ThiS/MoaD-like"/>
</dbReference>
<gene>
    <name evidence="1" type="ORF">EDD68_11575</name>
</gene>
<dbReference type="InterPro" id="IPR010035">
    <property type="entry name" value="Thi_S"/>
</dbReference>
<protein>
    <submittedName>
        <fullName evidence="1">Sulfur carrier protein</fullName>
    </submittedName>
</protein>
<reference evidence="1 2" key="1">
    <citation type="submission" date="2019-03" db="EMBL/GenBank/DDBJ databases">
        <title>Genomic Encyclopedia of Type Strains, Phase IV (KMG-IV): sequencing the most valuable type-strain genomes for metagenomic binning, comparative biology and taxonomic classification.</title>
        <authorList>
            <person name="Goeker M."/>
        </authorList>
    </citation>
    <scope>NUCLEOTIDE SEQUENCE [LARGE SCALE GENOMIC DNA]</scope>
    <source>
        <strain evidence="1 2">DSM 25894</strain>
    </source>
</reference>
<dbReference type="Pfam" id="PF02597">
    <property type="entry name" value="ThiS"/>
    <property type="match status" value="1"/>
</dbReference>
<dbReference type="EMBL" id="SMAN01000015">
    <property type="protein sequence ID" value="TCT20024.1"/>
    <property type="molecule type" value="Genomic_DNA"/>
</dbReference>
<proteinExistence type="predicted"/>
<organism evidence="1 2">
    <name type="scientific">Melghiribacillus thermohalophilus</name>
    <dbReference type="NCBI Taxonomy" id="1324956"/>
    <lineage>
        <taxon>Bacteria</taxon>
        <taxon>Bacillati</taxon>
        <taxon>Bacillota</taxon>
        <taxon>Bacilli</taxon>
        <taxon>Bacillales</taxon>
        <taxon>Bacillaceae</taxon>
        <taxon>Melghiribacillus</taxon>
    </lineage>
</organism>
<dbReference type="InterPro" id="IPR016155">
    <property type="entry name" value="Mopterin_synth/thiamin_S_b"/>
</dbReference>
<dbReference type="InterPro" id="IPR012675">
    <property type="entry name" value="Beta-grasp_dom_sf"/>
</dbReference>
<accession>A0A4R3MUK8</accession>
<keyword evidence="2" id="KW-1185">Reference proteome</keyword>
<evidence type="ECO:0000313" key="1">
    <source>
        <dbReference type="EMBL" id="TCT20024.1"/>
    </source>
</evidence>
<dbReference type="RefSeq" id="WP_132372283.1">
    <property type="nucleotide sequence ID" value="NZ_SMAN01000015.1"/>
</dbReference>
<comment type="caution">
    <text evidence="1">The sequence shown here is derived from an EMBL/GenBank/DDBJ whole genome shotgun (WGS) entry which is preliminary data.</text>
</comment>
<dbReference type="SUPFAM" id="SSF54285">
    <property type="entry name" value="MoaD/ThiS"/>
    <property type="match status" value="1"/>
</dbReference>
<dbReference type="Gene3D" id="3.10.20.30">
    <property type="match status" value="1"/>
</dbReference>
<dbReference type="OrthoDB" id="9798559at2"/>
<evidence type="ECO:0000313" key="2">
    <source>
        <dbReference type="Proteomes" id="UP000294650"/>
    </source>
</evidence>
<dbReference type="NCBIfam" id="TIGR01683">
    <property type="entry name" value="thiS"/>
    <property type="match status" value="1"/>
</dbReference>